<dbReference type="Proteomes" id="UP000230423">
    <property type="component" value="Unassembled WGS sequence"/>
</dbReference>
<evidence type="ECO:0000313" key="5">
    <source>
        <dbReference type="EMBL" id="PIO76656.1"/>
    </source>
</evidence>
<dbReference type="InterPro" id="IPR002486">
    <property type="entry name" value="Col_cuticle_N"/>
</dbReference>
<dbReference type="Pfam" id="PF01391">
    <property type="entry name" value="Collagen"/>
    <property type="match status" value="1"/>
</dbReference>
<dbReference type="InterPro" id="IPR008160">
    <property type="entry name" value="Collagen"/>
</dbReference>
<keyword evidence="3" id="KW-0812">Transmembrane</keyword>
<sequence length="326" mass="33502">MIQSIIPTRTFPRVRPPCWPSTAATASVDSTMFTDKNIVAVSSLASILAIGACLVVIPSLYNEINDVHNMVLDSVAVFRVETDTAWAEMMDVQIMVTPPSKPRQNPFNSIFRQKKQALPPWCVCEPPRITCPPGPPGPPGQPGQPGNPGPPGQPGRDDMTVYAPIHCPAPDRSCIRCPPGPQGPPGPDGPPGHPGMDGRPGSPGPRGENGKPGPPGPPGDGGSPGHPGMDGRPGQPGQDGRKGVGRQGMPGMPGGRGEPGKAGARGNDGAPGTPGHQGPPGLPGTPGNKGMDGQPGTAGMPGRPGRDSTYCPCPRRSMALTKKKKL</sequence>
<feature type="region of interest" description="Disordered" evidence="2">
    <location>
        <begin position="132"/>
        <end position="326"/>
    </location>
</feature>
<dbReference type="Pfam" id="PF01484">
    <property type="entry name" value="Col_cuticle_N"/>
    <property type="match status" value="1"/>
</dbReference>
<reference evidence="5 6" key="1">
    <citation type="submission" date="2015-09" db="EMBL/GenBank/DDBJ databases">
        <title>Draft genome of the parasitic nematode Teladorsagia circumcincta isolate WARC Sus (inbred).</title>
        <authorList>
            <person name="Mitreva M."/>
        </authorList>
    </citation>
    <scope>NUCLEOTIDE SEQUENCE [LARGE SCALE GENOMIC DNA]</scope>
    <source>
        <strain evidence="5 6">S</strain>
    </source>
</reference>
<dbReference type="EMBL" id="KZ345037">
    <property type="protein sequence ID" value="PIO76656.1"/>
    <property type="molecule type" value="Genomic_DNA"/>
</dbReference>
<protein>
    <submittedName>
        <fullName evidence="5">Nematode cuticle collagen domain protein</fullName>
    </submittedName>
</protein>
<dbReference type="Gene3D" id="1.20.5.320">
    <property type="entry name" value="6-Phosphogluconate Dehydrogenase, domain 3"/>
    <property type="match status" value="1"/>
</dbReference>
<gene>
    <name evidence="5" type="ORF">TELCIR_01250</name>
</gene>
<evidence type="ECO:0000259" key="4">
    <source>
        <dbReference type="SMART" id="SM01088"/>
    </source>
</evidence>
<evidence type="ECO:0000256" key="3">
    <source>
        <dbReference type="SAM" id="Phobius"/>
    </source>
</evidence>
<keyword evidence="6" id="KW-1185">Reference proteome</keyword>
<dbReference type="GO" id="GO:0005581">
    <property type="term" value="C:collagen trimer"/>
    <property type="evidence" value="ECO:0007669"/>
    <property type="project" value="UniProtKB-KW"/>
</dbReference>
<keyword evidence="1" id="KW-0677">Repeat</keyword>
<dbReference type="GO" id="GO:0042302">
    <property type="term" value="F:structural constituent of cuticle"/>
    <property type="evidence" value="ECO:0007669"/>
    <property type="project" value="InterPro"/>
</dbReference>
<keyword evidence="3" id="KW-0472">Membrane</keyword>
<organism evidence="5 6">
    <name type="scientific">Teladorsagia circumcincta</name>
    <name type="common">Brown stomach worm</name>
    <name type="synonym">Ostertagia circumcincta</name>
    <dbReference type="NCBI Taxonomy" id="45464"/>
    <lineage>
        <taxon>Eukaryota</taxon>
        <taxon>Metazoa</taxon>
        <taxon>Ecdysozoa</taxon>
        <taxon>Nematoda</taxon>
        <taxon>Chromadorea</taxon>
        <taxon>Rhabditida</taxon>
        <taxon>Rhabditina</taxon>
        <taxon>Rhabditomorpha</taxon>
        <taxon>Strongyloidea</taxon>
        <taxon>Trichostrongylidae</taxon>
        <taxon>Teladorsagia</taxon>
    </lineage>
</organism>
<proteinExistence type="predicted"/>
<name>A0A2G9V2N4_TELCI</name>
<evidence type="ECO:0000256" key="1">
    <source>
        <dbReference type="ARBA" id="ARBA00022737"/>
    </source>
</evidence>
<evidence type="ECO:0000313" key="6">
    <source>
        <dbReference type="Proteomes" id="UP000230423"/>
    </source>
</evidence>
<keyword evidence="5" id="KW-0176">Collagen</keyword>
<dbReference type="PANTHER" id="PTHR24637">
    <property type="entry name" value="COLLAGEN"/>
    <property type="match status" value="1"/>
</dbReference>
<dbReference type="AlphaFoldDB" id="A0A2G9V2N4"/>
<dbReference type="OrthoDB" id="5875171at2759"/>
<accession>A0A2G9V2N4</accession>
<feature type="compositionally biased region" description="Pro residues" evidence="2">
    <location>
        <begin position="178"/>
        <end position="193"/>
    </location>
</feature>
<dbReference type="SMART" id="SM01088">
    <property type="entry name" value="Col_cuticle_N"/>
    <property type="match status" value="1"/>
</dbReference>
<feature type="compositionally biased region" description="Gly residues" evidence="2">
    <location>
        <begin position="245"/>
        <end position="257"/>
    </location>
</feature>
<keyword evidence="3" id="KW-1133">Transmembrane helix</keyword>
<feature type="domain" description="Nematode cuticle collagen N-terminal" evidence="4">
    <location>
        <begin position="37"/>
        <end position="89"/>
    </location>
</feature>
<dbReference type="PANTHER" id="PTHR24637:SF194">
    <property type="entry name" value="CUTICLE COLLAGEN 10-RELATED"/>
    <property type="match status" value="1"/>
</dbReference>
<feature type="compositionally biased region" description="Pro residues" evidence="2">
    <location>
        <begin position="132"/>
        <end position="153"/>
    </location>
</feature>
<feature type="transmembrane region" description="Helical" evidence="3">
    <location>
        <begin position="38"/>
        <end position="61"/>
    </location>
</feature>
<evidence type="ECO:0000256" key="2">
    <source>
        <dbReference type="SAM" id="MobiDB-lite"/>
    </source>
</evidence>